<accession>A0A7W8FX17</accession>
<organism evidence="8 9">
    <name type="scientific">Catenisphaera adipataccumulans</name>
    <dbReference type="NCBI Taxonomy" id="700500"/>
    <lineage>
        <taxon>Bacteria</taxon>
        <taxon>Bacillati</taxon>
        <taxon>Bacillota</taxon>
        <taxon>Erysipelotrichia</taxon>
        <taxon>Erysipelotrichales</taxon>
        <taxon>Erysipelotrichaceae</taxon>
        <taxon>Catenisphaera</taxon>
    </lineage>
</organism>
<feature type="domain" description="Major facilitator superfamily (MFS) profile" evidence="7">
    <location>
        <begin position="16"/>
        <end position="413"/>
    </location>
</feature>
<dbReference type="GO" id="GO:0005886">
    <property type="term" value="C:plasma membrane"/>
    <property type="evidence" value="ECO:0007669"/>
    <property type="project" value="UniProtKB-SubCell"/>
</dbReference>
<keyword evidence="9" id="KW-1185">Reference proteome</keyword>
<dbReference type="InterPro" id="IPR020846">
    <property type="entry name" value="MFS_dom"/>
</dbReference>
<dbReference type="Pfam" id="PF11700">
    <property type="entry name" value="ATG22"/>
    <property type="match status" value="1"/>
</dbReference>
<evidence type="ECO:0000259" key="7">
    <source>
        <dbReference type="PROSITE" id="PS50850"/>
    </source>
</evidence>
<evidence type="ECO:0000313" key="9">
    <source>
        <dbReference type="Proteomes" id="UP000539953"/>
    </source>
</evidence>
<gene>
    <name evidence="8" type="ORF">HNQ47_001241</name>
</gene>
<evidence type="ECO:0000313" key="8">
    <source>
        <dbReference type="EMBL" id="MBB5183220.1"/>
    </source>
</evidence>
<reference evidence="8 9" key="1">
    <citation type="submission" date="2020-08" db="EMBL/GenBank/DDBJ databases">
        <title>Genomic Encyclopedia of Type Strains, Phase IV (KMG-IV): sequencing the most valuable type-strain genomes for metagenomic binning, comparative biology and taxonomic classification.</title>
        <authorList>
            <person name="Goeker M."/>
        </authorList>
    </citation>
    <scope>NUCLEOTIDE SEQUENCE [LARGE SCALE GENOMIC DNA]</scope>
    <source>
        <strain evidence="8 9">DSM 25799</strain>
    </source>
</reference>
<comment type="subcellular location">
    <subcellularLocation>
        <location evidence="1">Cell membrane</location>
        <topology evidence="1">Multi-pass membrane protein</topology>
    </subcellularLocation>
</comment>
<feature type="transmembrane region" description="Helical" evidence="6">
    <location>
        <begin position="361"/>
        <end position="383"/>
    </location>
</feature>
<evidence type="ECO:0000256" key="3">
    <source>
        <dbReference type="ARBA" id="ARBA00022692"/>
    </source>
</evidence>
<feature type="transmembrane region" description="Helical" evidence="6">
    <location>
        <begin position="18"/>
        <end position="39"/>
    </location>
</feature>
<dbReference type="Gene3D" id="1.20.1250.20">
    <property type="entry name" value="MFS general substrate transporter like domains"/>
    <property type="match status" value="1"/>
</dbReference>
<feature type="transmembrane region" description="Helical" evidence="6">
    <location>
        <begin position="151"/>
        <end position="172"/>
    </location>
</feature>
<sequence length="423" mass="46819">MNEPANAQKLTKKEKAWILYDVGNSAFTMMVSTIIPIYYNALAARAGISDADYLATWGYAISLATFVSAILGVLFGALSDQKGYKKIMFSLFLFIGAAGCTLLGFTTGWQIFLIVFVLTRIAYNDSLVCYDSMVTDITTDDRVDKVSAHGYAWGYIGSCIPFGVCLVLNLFYKNLGMTQTLAMRLSFLITAVWWVGMSVPLLRCYRQIHYAQSGSHPVKNSLIRLRDTLLQVREQKHIFIFLLAFFFYIDGVYTIIDMATAYGKALGLNTAGLLLALLVTQFVAFPCSILFGRLADKHPTGKLILVCITAYIGIAIFAIFLHSQIQFWILAIVVGMFQGGIQSMSRSYYAKLIPAEQSGEYFGLYDIFGKGASFMGTFLVSAMTQMTGSMNIGVGAITLIMFVGLILMLQSEKQNKALQKEKL</sequence>
<feature type="transmembrane region" description="Helical" evidence="6">
    <location>
        <begin position="389"/>
        <end position="409"/>
    </location>
</feature>
<feature type="transmembrane region" description="Helical" evidence="6">
    <location>
        <begin position="238"/>
        <end position="256"/>
    </location>
</feature>
<evidence type="ECO:0000256" key="5">
    <source>
        <dbReference type="ARBA" id="ARBA00023136"/>
    </source>
</evidence>
<dbReference type="PROSITE" id="PS50850">
    <property type="entry name" value="MFS"/>
    <property type="match status" value="1"/>
</dbReference>
<keyword evidence="5 6" id="KW-0472">Membrane</keyword>
<feature type="transmembrane region" description="Helical" evidence="6">
    <location>
        <begin position="268"/>
        <end position="291"/>
    </location>
</feature>
<keyword evidence="3 6" id="KW-0812">Transmembrane</keyword>
<evidence type="ECO:0000256" key="6">
    <source>
        <dbReference type="SAM" id="Phobius"/>
    </source>
</evidence>
<feature type="transmembrane region" description="Helical" evidence="6">
    <location>
        <begin position="87"/>
        <end position="105"/>
    </location>
</feature>
<dbReference type="PANTHER" id="PTHR23519">
    <property type="entry name" value="AUTOPHAGY-RELATED PROTEIN 22"/>
    <property type="match status" value="1"/>
</dbReference>
<comment type="caution">
    <text evidence="8">The sequence shown here is derived from an EMBL/GenBank/DDBJ whole genome shotgun (WGS) entry which is preliminary data.</text>
</comment>
<proteinExistence type="predicted"/>
<dbReference type="InterPro" id="IPR036259">
    <property type="entry name" value="MFS_trans_sf"/>
</dbReference>
<feature type="transmembrane region" description="Helical" evidence="6">
    <location>
        <begin position="303"/>
        <end position="321"/>
    </location>
</feature>
<keyword evidence="4 6" id="KW-1133">Transmembrane helix</keyword>
<dbReference type="RefSeq" id="WP_183328516.1">
    <property type="nucleotide sequence ID" value="NZ_JACHHK010000004.1"/>
</dbReference>
<dbReference type="SUPFAM" id="SSF103473">
    <property type="entry name" value="MFS general substrate transporter"/>
    <property type="match status" value="1"/>
</dbReference>
<protein>
    <submittedName>
        <fullName evidence="8">UMF1 family MFS transporter</fullName>
    </submittedName>
</protein>
<feature type="transmembrane region" description="Helical" evidence="6">
    <location>
        <begin position="327"/>
        <end position="349"/>
    </location>
</feature>
<dbReference type="AlphaFoldDB" id="A0A7W8FX17"/>
<dbReference type="InterPro" id="IPR050495">
    <property type="entry name" value="ATG22/LtaA_families"/>
</dbReference>
<dbReference type="GO" id="GO:0022857">
    <property type="term" value="F:transmembrane transporter activity"/>
    <property type="evidence" value="ECO:0007669"/>
    <property type="project" value="InterPro"/>
</dbReference>
<evidence type="ECO:0000256" key="2">
    <source>
        <dbReference type="ARBA" id="ARBA00022448"/>
    </source>
</evidence>
<evidence type="ECO:0000256" key="4">
    <source>
        <dbReference type="ARBA" id="ARBA00022989"/>
    </source>
</evidence>
<dbReference type="InterPro" id="IPR024671">
    <property type="entry name" value="Atg22-like"/>
</dbReference>
<keyword evidence="2" id="KW-0813">Transport</keyword>
<dbReference type="PANTHER" id="PTHR23519:SF1">
    <property type="entry name" value="AUTOPHAGY-RELATED PROTEIN 22"/>
    <property type="match status" value="1"/>
</dbReference>
<name>A0A7W8FX17_9FIRM</name>
<evidence type="ECO:0000256" key="1">
    <source>
        <dbReference type="ARBA" id="ARBA00004651"/>
    </source>
</evidence>
<dbReference type="Proteomes" id="UP000539953">
    <property type="component" value="Unassembled WGS sequence"/>
</dbReference>
<dbReference type="EMBL" id="JACHHK010000004">
    <property type="protein sequence ID" value="MBB5183220.1"/>
    <property type="molecule type" value="Genomic_DNA"/>
</dbReference>
<feature type="transmembrane region" description="Helical" evidence="6">
    <location>
        <begin position="59"/>
        <end position="78"/>
    </location>
</feature>